<sequence length="46" mass="5151">MHLGFRATHECDRRVEDGPRGGPPREEAMMVLGVLSLAMLRSWTAL</sequence>
<gene>
    <name evidence="2" type="ORF">Tci_872579</name>
</gene>
<accession>A0A699SSM3</accession>
<evidence type="ECO:0000313" key="2">
    <source>
        <dbReference type="EMBL" id="GFD00610.1"/>
    </source>
</evidence>
<feature type="region of interest" description="Disordered" evidence="1">
    <location>
        <begin position="1"/>
        <end position="25"/>
    </location>
</feature>
<dbReference type="EMBL" id="BKCJ011185853">
    <property type="protein sequence ID" value="GFD00610.1"/>
    <property type="molecule type" value="Genomic_DNA"/>
</dbReference>
<proteinExistence type="predicted"/>
<comment type="caution">
    <text evidence="2">The sequence shown here is derived from an EMBL/GenBank/DDBJ whole genome shotgun (WGS) entry which is preliminary data.</text>
</comment>
<name>A0A699SSM3_TANCI</name>
<organism evidence="2">
    <name type="scientific">Tanacetum cinerariifolium</name>
    <name type="common">Dalmatian daisy</name>
    <name type="synonym">Chrysanthemum cinerariifolium</name>
    <dbReference type="NCBI Taxonomy" id="118510"/>
    <lineage>
        <taxon>Eukaryota</taxon>
        <taxon>Viridiplantae</taxon>
        <taxon>Streptophyta</taxon>
        <taxon>Embryophyta</taxon>
        <taxon>Tracheophyta</taxon>
        <taxon>Spermatophyta</taxon>
        <taxon>Magnoliopsida</taxon>
        <taxon>eudicotyledons</taxon>
        <taxon>Gunneridae</taxon>
        <taxon>Pentapetalae</taxon>
        <taxon>asterids</taxon>
        <taxon>campanulids</taxon>
        <taxon>Asterales</taxon>
        <taxon>Asteraceae</taxon>
        <taxon>Asteroideae</taxon>
        <taxon>Anthemideae</taxon>
        <taxon>Anthemidinae</taxon>
        <taxon>Tanacetum</taxon>
    </lineage>
</organism>
<evidence type="ECO:0000256" key="1">
    <source>
        <dbReference type="SAM" id="MobiDB-lite"/>
    </source>
</evidence>
<feature type="non-terminal residue" evidence="2">
    <location>
        <position position="1"/>
    </location>
</feature>
<reference evidence="2" key="1">
    <citation type="journal article" date="2019" name="Sci. Rep.">
        <title>Draft genome of Tanacetum cinerariifolium, the natural source of mosquito coil.</title>
        <authorList>
            <person name="Yamashiro T."/>
            <person name="Shiraishi A."/>
            <person name="Satake H."/>
            <person name="Nakayama K."/>
        </authorList>
    </citation>
    <scope>NUCLEOTIDE SEQUENCE</scope>
</reference>
<protein>
    <submittedName>
        <fullName evidence="2">Uncharacterized protein</fullName>
    </submittedName>
</protein>
<feature type="compositionally biased region" description="Basic and acidic residues" evidence="1">
    <location>
        <begin position="7"/>
        <end position="25"/>
    </location>
</feature>
<dbReference type="AlphaFoldDB" id="A0A699SSM3"/>